<name>M7UFE8_BOTF1</name>
<feature type="compositionally biased region" description="Basic residues" evidence="10">
    <location>
        <begin position="1"/>
        <end position="13"/>
    </location>
</feature>
<evidence type="ECO:0000256" key="2">
    <source>
        <dbReference type="ARBA" id="ARBA00004496"/>
    </source>
</evidence>
<dbReference type="AlphaFoldDB" id="M7UFE8"/>
<keyword evidence="7" id="KW-0507">mRNA processing</keyword>
<evidence type="ECO:0000259" key="11">
    <source>
        <dbReference type="PROSITE" id="PS50013"/>
    </source>
</evidence>
<proteinExistence type="inferred from homology"/>
<keyword evidence="8" id="KW-0508">mRNA splicing</keyword>
<dbReference type="CDD" id="cd00024">
    <property type="entry name" value="CD_CSD"/>
    <property type="match status" value="1"/>
</dbReference>
<dbReference type="InterPro" id="IPR001374">
    <property type="entry name" value="R3H_dom"/>
</dbReference>
<gene>
    <name evidence="14" type="ORF">BcDW1_9233</name>
</gene>
<dbReference type="Proteomes" id="UP000012045">
    <property type="component" value="Unassembled WGS sequence"/>
</dbReference>
<dbReference type="InterPro" id="IPR000953">
    <property type="entry name" value="Chromo/chromo_shadow_dom"/>
</dbReference>
<feature type="domain" description="R3H" evidence="13">
    <location>
        <begin position="628"/>
        <end position="690"/>
    </location>
</feature>
<dbReference type="GO" id="GO:0008380">
    <property type="term" value="P:RNA splicing"/>
    <property type="evidence" value="ECO:0007669"/>
    <property type="project" value="UniProtKB-KW"/>
</dbReference>
<dbReference type="PROSITE" id="PS50013">
    <property type="entry name" value="CHROMO_2"/>
    <property type="match status" value="1"/>
</dbReference>
<dbReference type="Pfam" id="PF01424">
    <property type="entry name" value="R3H"/>
    <property type="match status" value="1"/>
</dbReference>
<feature type="region of interest" description="Disordered" evidence="10">
    <location>
        <begin position="437"/>
        <end position="461"/>
    </location>
</feature>
<reference evidence="15" key="1">
    <citation type="journal article" date="2013" name="Genome Announc.">
        <title>Draft genome sequence of Botrytis cinerea BcDW1, inoculum for noble rot of grape berries.</title>
        <authorList>
            <person name="Blanco-Ulate B."/>
            <person name="Allen G."/>
            <person name="Powell A.L."/>
            <person name="Cantu D."/>
        </authorList>
    </citation>
    <scope>NUCLEOTIDE SEQUENCE [LARGE SCALE GENOMIC DNA]</scope>
    <source>
        <strain evidence="15">BcDW1</strain>
    </source>
</reference>
<dbReference type="InterPro" id="IPR034082">
    <property type="entry name" value="R3H_G-patch"/>
</dbReference>
<evidence type="ECO:0000256" key="1">
    <source>
        <dbReference type="ARBA" id="ARBA00004123"/>
    </source>
</evidence>
<dbReference type="GO" id="GO:0006397">
    <property type="term" value="P:mRNA processing"/>
    <property type="evidence" value="ECO:0007669"/>
    <property type="project" value="UniProtKB-KW"/>
</dbReference>
<feature type="domain" description="G-patch" evidence="12">
    <location>
        <begin position="761"/>
        <end position="804"/>
    </location>
</feature>
<organism evidence="14 15">
    <name type="scientific">Botryotinia fuckeliana (strain BcDW1)</name>
    <name type="common">Noble rot fungus</name>
    <name type="synonym">Botrytis cinerea</name>
    <dbReference type="NCBI Taxonomy" id="1290391"/>
    <lineage>
        <taxon>Eukaryota</taxon>
        <taxon>Fungi</taxon>
        <taxon>Dikarya</taxon>
        <taxon>Ascomycota</taxon>
        <taxon>Pezizomycotina</taxon>
        <taxon>Leotiomycetes</taxon>
        <taxon>Helotiales</taxon>
        <taxon>Sclerotiniaceae</taxon>
        <taxon>Botrytis</taxon>
    </lineage>
</organism>
<evidence type="ECO:0000256" key="5">
    <source>
        <dbReference type="ARBA" id="ARBA00018964"/>
    </source>
</evidence>
<dbReference type="STRING" id="1290391.M7UFE8"/>
<dbReference type="GO" id="GO:0005737">
    <property type="term" value="C:cytoplasm"/>
    <property type="evidence" value="ECO:0007669"/>
    <property type="project" value="UniProtKB-SubCell"/>
</dbReference>
<dbReference type="SMART" id="SM00393">
    <property type="entry name" value="R3H"/>
    <property type="match status" value="1"/>
</dbReference>
<dbReference type="CDD" id="cd02646">
    <property type="entry name" value="R3H_G-patch"/>
    <property type="match status" value="1"/>
</dbReference>
<evidence type="ECO:0000256" key="9">
    <source>
        <dbReference type="ARBA" id="ARBA00023242"/>
    </source>
</evidence>
<dbReference type="PROSITE" id="PS50174">
    <property type="entry name" value="G_PATCH"/>
    <property type="match status" value="1"/>
</dbReference>
<feature type="region of interest" description="Disordered" evidence="10">
    <location>
        <begin position="1"/>
        <end position="29"/>
    </location>
</feature>
<evidence type="ECO:0000313" key="15">
    <source>
        <dbReference type="Proteomes" id="UP000012045"/>
    </source>
</evidence>
<dbReference type="InterPro" id="IPR036867">
    <property type="entry name" value="R3H_dom_sf"/>
</dbReference>
<dbReference type="SMART" id="SM00443">
    <property type="entry name" value="G_patch"/>
    <property type="match status" value="1"/>
</dbReference>
<comment type="subunit">
    <text evidence="4">Component of the NuA4 histone acetyltransferase complex.</text>
</comment>
<sequence length="804" mass="89071">MPRNKRGGARGRGKFSSPRGGRGTPTPGTSFIPFAGAYVPQRPQTGNVYTSSIRIMLGECECNCHCFTLQEEARNTERHHSFWNSDQRLRDTKVSFVSAGEFNPPDLVKDSEEALAGMSLESTEPPTENLNQDVKMASHEANMAAPSSLFMLDTDGGNRVETGLAPPRLRSISPARSDSSEEVILFHGRGQVRIEHDRIEHDPQTSADTIDARIKFLDDKLLEQEKLLEEALDEKEASLESIPPELAQALNKEMFLDTIPHKVTNSPSPDFEAILPKRQNKNRGQGHTRRGRKAAGRIDESDEEDAMIADYIANMDQEHTMSDVDQTFNKRELGADDDAAWEDNSSVKDTPEFNGRHGWGRTELQDLDDLSTSDEARGKVETILSKRHRVGGVQYLVVWEHQDVDEARWVPLDVLQDSGALPLIEVFEAEEKLVAEFESNGDEDSDDSDDFVDGDDDDHDDEQDLVQRRIAKMNDEQIARLISKQEELGMGGDEILLFDDEVDDEDEDMEASTIDLSNFILSGRRGRKERQRRQGEFPSATPLADAYDGFDVMDFDRPSLKKKPKGRKGKLILDDISDSELEASMQSAWVNDRVKKKERKQEREALRARGLLTGKNGKPDMKARYKEGMGIEDVKEEIKEFLKGGNTTLSLPAMDKADRKFVHEIANAFKLKSKSAGLGNKRYPILYRTSRTTVYGERAYEAAASKLSRRFLPRNDVGGRRAGAAPKRGARGGGGGFGGGFGAASYRDGDVVGASAPELGVENKGRAMLEKMGWSAGTALGALDNKGILQPVSHVVKTTKAGLG</sequence>
<evidence type="ECO:0000256" key="6">
    <source>
        <dbReference type="ARBA" id="ARBA00022490"/>
    </source>
</evidence>
<evidence type="ECO:0000259" key="12">
    <source>
        <dbReference type="PROSITE" id="PS50174"/>
    </source>
</evidence>
<dbReference type="InterPro" id="IPR051189">
    <property type="entry name" value="Splicing_assoc_domain"/>
</dbReference>
<dbReference type="GO" id="GO:0003676">
    <property type="term" value="F:nucleic acid binding"/>
    <property type="evidence" value="ECO:0007669"/>
    <property type="project" value="UniProtKB-UniRule"/>
</dbReference>
<dbReference type="PROSITE" id="PS51061">
    <property type="entry name" value="R3H"/>
    <property type="match status" value="1"/>
</dbReference>
<evidence type="ECO:0000256" key="3">
    <source>
        <dbReference type="ARBA" id="ARBA00010306"/>
    </source>
</evidence>
<dbReference type="Pfam" id="PF01585">
    <property type="entry name" value="G-patch"/>
    <property type="match status" value="1"/>
</dbReference>
<dbReference type="GO" id="GO:0006338">
    <property type="term" value="P:chromatin remodeling"/>
    <property type="evidence" value="ECO:0007669"/>
    <property type="project" value="UniProtKB-ARBA"/>
</dbReference>
<feature type="domain" description="Chromo" evidence="11">
    <location>
        <begin position="378"/>
        <end position="439"/>
    </location>
</feature>
<evidence type="ECO:0000259" key="13">
    <source>
        <dbReference type="PROSITE" id="PS51061"/>
    </source>
</evidence>
<protein>
    <recommendedName>
        <fullName evidence="5">Protein SQS1</fullName>
    </recommendedName>
</protein>
<dbReference type="InterPro" id="IPR000467">
    <property type="entry name" value="G_patch_dom"/>
</dbReference>
<keyword evidence="9" id="KW-0539">Nucleus</keyword>
<dbReference type="GO" id="GO:0005634">
    <property type="term" value="C:nucleus"/>
    <property type="evidence" value="ECO:0007669"/>
    <property type="project" value="UniProtKB-SubCell"/>
</dbReference>
<dbReference type="HOGENOM" id="CLU_007254_1_0_1"/>
<comment type="subcellular location">
    <subcellularLocation>
        <location evidence="2">Cytoplasm</location>
    </subcellularLocation>
    <subcellularLocation>
        <location evidence="1">Nucleus</location>
    </subcellularLocation>
</comment>
<feature type="region of interest" description="Disordered" evidence="10">
    <location>
        <begin position="341"/>
        <end position="360"/>
    </location>
</feature>
<evidence type="ECO:0000256" key="8">
    <source>
        <dbReference type="ARBA" id="ARBA00023187"/>
    </source>
</evidence>
<dbReference type="EMBL" id="KB708051">
    <property type="protein sequence ID" value="EMR82202.1"/>
    <property type="molecule type" value="Genomic_DNA"/>
</dbReference>
<evidence type="ECO:0000313" key="14">
    <source>
        <dbReference type="EMBL" id="EMR82202.1"/>
    </source>
</evidence>
<dbReference type="Gene3D" id="2.40.50.40">
    <property type="match status" value="1"/>
</dbReference>
<dbReference type="InterPro" id="IPR016197">
    <property type="entry name" value="Chromo-like_dom_sf"/>
</dbReference>
<feature type="compositionally biased region" description="Low complexity" evidence="10">
    <location>
        <begin position="14"/>
        <end position="29"/>
    </location>
</feature>
<evidence type="ECO:0000256" key="4">
    <source>
        <dbReference type="ARBA" id="ARBA00011353"/>
    </source>
</evidence>
<evidence type="ECO:0000256" key="10">
    <source>
        <dbReference type="SAM" id="MobiDB-lite"/>
    </source>
</evidence>
<feature type="compositionally biased region" description="Acidic residues" evidence="10">
    <location>
        <begin position="439"/>
        <end position="461"/>
    </location>
</feature>
<feature type="compositionally biased region" description="Basic residues" evidence="10">
    <location>
        <begin position="278"/>
        <end position="295"/>
    </location>
</feature>
<comment type="similarity">
    <text evidence="3">Belongs to the SQS1 family.</text>
</comment>
<feature type="region of interest" description="Disordered" evidence="10">
    <location>
        <begin position="278"/>
        <end position="300"/>
    </location>
</feature>
<dbReference type="SUPFAM" id="SSF82708">
    <property type="entry name" value="R3H domain"/>
    <property type="match status" value="1"/>
</dbReference>
<accession>M7UFE8</accession>
<evidence type="ECO:0000256" key="7">
    <source>
        <dbReference type="ARBA" id="ARBA00022664"/>
    </source>
</evidence>
<feature type="compositionally biased region" description="Basic and acidic residues" evidence="10">
    <location>
        <begin position="345"/>
        <end position="355"/>
    </location>
</feature>
<dbReference type="PANTHER" id="PTHR14195">
    <property type="entry name" value="G PATCH DOMAIN CONTAINING PROTEIN 2"/>
    <property type="match status" value="1"/>
</dbReference>
<dbReference type="Gene3D" id="3.30.1370.50">
    <property type="entry name" value="R3H-like domain"/>
    <property type="match status" value="1"/>
</dbReference>
<dbReference type="OrthoDB" id="21470at2759"/>
<dbReference type="SUPFAM" id="SSF54160">
    <property type="entry name" value="Chromo domain-like"/>
    <property type="match status" value="1"/>
</dbReference>
<keyword evidence="6" id="KW-0963">Cytoplasm</keyword>